<dbReference type="GO" id="GO:0033786">
    <property type="term" value="F:heptose-1-phosphate adenylyltransferase activity"/>
    <property type="evidence" value="ECO:0007669"/>
    <property type="project" value="TreeGrafter"/>
</dbReference>
<sequence length="532" mass="59796">MNCKSKIKTRDELKKIIQQHKKNGDIIVQCHGCFDVLHPGHIRYLQFAKSLGDILVVSITGDDFIYKGDDRPFIPEELRAEAVASLQFVDYVYLDYESWAGPILKYLKPDIYVKGKEYENIFTGRFGEERKIVESYGGKVYFGSGDVVFSSSKLVDNFKDRFGIDFERYNIFCKRNCITLDVLKNLISRFKEKRVLIIGESIVDEYNFCEVKDVAGEAPILSVIPFKTNLYVGGAGIIAKHIKCLGGEPILFSITGNDQYGEFIKSDLKKFKVNFEILTCKESITVRKVRFIAENQKLIKVDYSKPYLIDIEDEKKIIGMIRENYNDVDCIVFSDFGYGYISAHIRNEIIKFGRKKGIPIIADVSGTSTGNILKYQGIFLSTPTEREIRSALNENVSGLANIAFRFLKKTKNKNIIITLGENGLLIFKNKVYKTTQGETHLASEYLPAIGKNVLDPMGAGDAMLAPIALSVSAGGTIEQSAYLGNIVSFFEVNKIGNRPVSLKEIMDFLSLREELTGNSYSLPSTAPLVSIK</sequence>
<dbReference type="PANTHER" id="PTHR46969:SF1">
    <property type="entry name" value="BIFUNCTIONAL PROTEIN HLDE"/>
    <property type="match status" value="1"/>
</dbReference>
<dbReference type="SUPFAM" id="SSF53613">
    <property type="entry name" value="Ribokinase-like"/>
    <property type="match status" value="1"/>
</dbReference>
<dbReference type="Proteomes" id="UP000267654">
    <property type="component" value="Unassembled WGS sequence"/>
</dbReference>
<dbReference type="PANTHER" id="PTHR46969">
    <property type="entry name" value="BIFUNCTIONAL PROTEIN HLDE"/>
    <property type="match status" value="1"/>
</dbReference>
<protein>
    <recommendedName>
        <fullName evidence="7">Cytidyltransferase</fullName>
    </recommendedName>
</protein>
<dbReference type="InterPro" id="IPR004821">
    <property type="entry name" value="Cyt_trans-like"/>
</dbReference>
<evidence type="ECO:0000259" key="4">
    <source>
        <dbReference type="Pfam" id="PF01467"/>
    </source>
</evidence>
<gene>
    <name evidence="5" type="ORF">DRI96_03675</name>
</gene>
<dbReference type="AlphaFoldDB" id="A0A662DGC4"/>
<dbReference type="Pfam" id="PF00294">
    <property type="entry name" value="PfkB"/>
    <property type="match status" value="1"/>
</dbReference>
<keyword evidence="1" id="KW-0511">Multifunctional enzyme</keyword>
<evidence type="ECO:0000259" key="3">
    <source>
        <dbReference type="Pfam" id="PF00294"/>
    </source>
</evidence>
<dbReference type="InterPro" id="IPR014729">
    <property type="entry name" value="Rossmann-like_a/b/a_fold"/>
</dbReference>
<evidence type="ECO:0000256" key="1">
    <source>
        <dbReference type="ARBA" id="ARBA00023268"/>
    </source>
</evidence>
<name>A0A662DGC4_UNCAE</name>
<comment type="caution">
    <text evidence="5">The sequence shown here is derived from an EMBL/GenBank/DDBJ whole genome shotgun (WGS) entry which is preliminary data.</text>
</comment>
<proteinExistence type="predicted"/>
<dbReference type="NCBIfam" id="TIGR00125">
    <property type="entry name" value="cyt_tran_rel"/>
    <property type="match status" value="1"/>
</dbReference>
<dbReference type="InterPro" id="IPR011611">
    <property type="entry name" value="PfkB_dom"/>
</dbReference>
<organism evidence="5 6">
    <name type="scientific">Aerophobetes bacterium</name>
    <dbReference type="NCBI Taxonomy" id="2030807"/>
    <lineage>
        <taxon>Bacteria</taxon>
        <taxon>Candidatus Aerophobota</taxon>
    </lineage>
</organism>
<dbReference type="GO" id="GO:0005829">
    <property type="term" value="C:cytosol"/>
    <property type="evidence" value="ECO:0007669"/>
    <property type="project" value="TreeGrafter"/>
</dbReference>
<feature type="domain" description="Cytidyltransferase-like" evidence="4">
    <location>
        <begin position="31"/>
        <end position="124"/>
    </location>
</feature>
<dbReference type="EMBL" id="QMQB01000117">
    <property type="protein sequence ID" value="RLE12996.1"/>
    <property type="molecule type" value="Genomic_DNA"/>
</dbReference>
<dbReference type="GO" id="GO:0033785">
    <property type="term" value="F:heptose 7-phosphate kinase activity"/>
    <property type="evidence" value="ECO:0007669"/>
    <property type="project" value="TreeGrafter"/>
</dbReference>
<dbReference type="Pfam" id="PF01467">
    <property type="entry name" value="CTP_transf_like"/>
    <property type="match status" value="1"/>
</dbReference>
<evidence type="ECO:0000313" key="6">
    <source>
        <dbReference type="Proteomes" id="UP000267654"/>
    </source>
</evidence>
<dbReference type="SUPFAM" id="SSF52374">
    <property type="entry name" value="Nucleotidylyl transferase"/>
    <property type="match status" value="1"/>
</dbReference>
<dbReference type="Gene3D" id="3.40.1190.20">
    <property type="match status" value="1"/>
</dbReference>
<evidence type="ECO:0008006" key="7">
    <source>
        <dbReference type="Google" id="ProtNLM"/>
    </source>
</evidence>
<evidence type="ECO:0000313" key="5">
    <source>
        <dbReference type="EMBL" id="RLE12996.1"/>
    </source>
</evidence>
<reference evidence="5 6" key="1">
    <citation type="submission" date="2018-06" db="EMBL/GenBank/DDBJ databases">
        <title>Extensive metabolic versatility and redundancy in microbially diverse, dynamic hydrothermal sediments.</title>
        <authorList>
            <person name="Dombrowski N."/>
            <person name="Teske A."/>
            <person name="Baker B.J."/>
        </authorList>
    </citation>
    <scope>NUCLEOTIDE SEQUENCE [LARGE SCALE GENOMIC DNA]</scope>
    <source>
        <strain evidence="5">B19_G9</strain>
    </source>
</reference>
<keyword evidence="2" id="KW-0119">Carbohydrate metabolism</keyword>
<feature type="domain" description="Carbohydrate kinase PfkB" evidence="3">
    <location>
        <begin position="195"/>
        <end position="497"/>
    </location>
</feature>
<accession>A0A662DGC4</accession>
<dbReference type="Gene3D" id="3.40.50.620">
    <property type="entry name" value="HUPs"/>
    <property type="match status" value="1"/>
</dbReference>
<evidence type="ECO:0000256" key="2">
    <source>
        <dbReference type="ARBA" id="ARBA00023277"/>
    </source>
</evidence>
<dbReference type="InterPro" id="IPR029056">
    <property type="entry name" value="Ribokinase-like"/>
</dbReference>